<dbReference type="AlphaFoldDB" id="A0AA94L223"/>
<dbReference type="InterPro" id="IPR025048">
    <property type="entry name" value="DUF3987"/>
</dbReference>
<accession>A0AA94L223</accession>
<evidence type="ECO:0000313" key="1">
    <source>
        <dbReference type="EMBL" id="SFW43042.1"/>
    </source>
</evidence>
<dbReference type="Pfam" id="PF13148">
    <property type="entry name" value="DUF3987"/>
    <property type="match status" value="1"/>
</dbReference>
<name>A0AA94L223_DESDE</name>
<reference evidence="2" key="1">
    <citation type="submission" date="2016-11" db="EMBL/GenBank/DDBJ databases">
        <authorList>
            <person name="Jaros S."/>
            <person name="Januszkiewicz K."/>
            <person name="Wedrychowicz H."/>
        </authorList>
    </citation>
    <scope>NUCLEOTIDE SEQUENCE [LARGE SCALE GENOMIC DNA]</scope>
    <source>
        <strain evidence="2">DSM 7057</strain>
    </source>
</reference>
<protein>
    <recommendedName>
        <fullName evidence="3">DUF3987 domain-containing protein</fullName>
    </recommendedName>
</protein>
<proteinExistence type="predicted"/>
<gene>
    <name evidence="1" type="ORF">SAMN02910291_01279</name>
</gene>
<organism evidence="1 2">
    <name type="scientific">Desulfovibrio desulfuricans</name>
    <dbReference type="NCBI Taxonomy" id="876"/>
    <lineage>
        <taxon>Bacteria</taxon>
        <taxon>Pseudomonadati</taxon>
        <taxon>Thermodesulfobacteriota</taxon>
        <taxon>Desulfovibrionia</taxon>
        <taxon>Desulfovibrionales</taxon>
        <taxon>Desulfovibrionaceae</taxon>
        <taxon>Desulfovibrio</taxon>
    </lineage>
</organism>
<evidence type="ECO:0008006" key="3">
    <source>
        <dbReference type="Google" id="ProtNLM"/>
    </source>
</evidence>
<comment type="caution">
    <text evidence="1">The sequence shown here is derived from an EMBL/GenBank/DDBJ whole genome shotgun (WGS) entry which is preliminary data.</text>
</comment>
<dbReference type="RefSeq" id="WP_072311728.1">
    <property type="nucleotide sequence ID" value="NZ_FPIW01000017.1"/>
</dbReference>
<evidence type="ECO:0000313" key="2">
    <source>
        <dbReference type="Proteomes" id="UP000182680"/>
    </source>
</evidence>
<dbReference type="Proteomes" id="UP000182680">
    <property type="component" value="Unassembled WGS sequence"/>
</dbReference>
<sequence length="542" mass="62217">MYYPLSRREMSDLRRTNSEYAEVKLYMRNKDEYELETHLYEIQRSHSLDNVITPLERIPRHLERECNIPQDIEPPIELLAHSYGIDYLGAIKMLLCAISMAIWGRLFITPKESWDEPGILQTIGIGESGTMKSSLLKKIAHPFRQFEQDRAVSEEQRALSKAKQKFGEKFIRNIEKTKLREAIKTAVQSDPAAVLEQLMQFASENAQFQIDANKELASTVQVSPCLILDTATPMALAKHLKEHGECANIMSAEADFIKKVILDSSADTGLLLRGATQEQYVRLSGNATNEIRLERPSINMLVMSQYSVAEKLYRNEDLNDIGLTARLMPHFFNSSYQREELNAIAMEEYNSKIKKLLDMYYTQDCKAEHFAVKLTSGAIDSLNEFEKEINDIIENKTMPASATPWLRKACGLSLKYALAYHAWRCTIPHTPPITEDEMRVGIEIVRNSLPHVEFAFGPMGLCALNTAQKIIDNIRNRTEDERLKLNQIWDSTLIQQRIGRKAVEVNNALQLLESCHWIILHDDGSKNLKFMLHNNFFGRRYR</sequence>
<dbReference type="EMBL" id="FPIW01000017">
    <property type="protein sequence ID" value="SFW43042.1"/>
    <property type="molecule type" value="Genomic_DNA"/>
</dbReference>